<keyword evidence="3" id="KW-1185">Reference proteome</keyword>
<keyword evidence="1" id="KW-0812">Transmembrane</keyword>
<proteinExistence type="predicted"/>
<dbReference type="HOGENOM" id="CLU_2851274_0_0_1"/>
<dbReference type="EMBL" id="AFRT01001212">
    <property type="protein sequence ID" value="ELU41043.1"/>
    <property type="molecule type" value="Genomic_DNA"/>
</dbReference>
<evidence type="ECO:0000256" key="1">
    <source>
        <dbReference type="SAM" id="Phobius"/>
    </source>
</evidence>
<comment type="caution">
    <text evidence="2">The sequence shown here is derived from an EMBL/GenBank/DDBJ whole genome shotgun (WGS) entry which is preliminary data.</text>
</comment>
<name>L8WW75_THACA</name>
<evidence type="ECO:0000313" key="2">
    <source>
        <dbReference type="EMBL" id="ELU41043.1"/>
    </source>
</evidence>
<accession>L8WW75</accession>
<dbReference type="Proteomes" id="UP000011668">
    <property type="component" value="Unassembled WGS sequence"/>
</dbReference>
<keyword evidence="1" id="KW-1133">Transmembrane helix</keyword>
<sequence>MRDTIQCVYLVYALVAVSNVWVLYAVQEGKPVAARRRPRSVHRATQDCDRPDRRLGVAKNRTWMSIL</sequence>
<feature type="transmembrane region" description="Helical" evidence="1">
    <location>
        <begin position="7"/>
        <end position="26"/>
    </location>
</feature>
<protein>
    <submittedName>
        <fullName evidence="2">Uncharacterized protein</fullName>
    </submittedName>
</protein>
<dbReference type="AlphaFoldDB" id="L8WW75"/>
<organism evidence="2 3">
    <name type="scientific">Thanatephorus cucumeris (strain AG1-IA)</name>
    <name type="common">Rice sheath blight fungus</name>
    <name type="synonym">Rhizoctonia solani</name>
    <dbReference type="NCBI Taxonomy" id="983506"/>
    <lineage>
        <taxon>Eukaryota</taxon>
        <taxon>Fungi</taxon>
        <taxon>Dikarya</taxon>
        <taxon>Basidiomycota</taxon>
        <taxon>Agaricomycotina</taxon>
        <taxon>Agaricomycetes</taxon>
        <taxon>Cantharellales</taxon>
        <taxon>Ceratobasidiaceae</taxon>
        <taxon>Rhizoctonia</taxon>
        <taxon>Rhizoctonia solani AG-1</taxon>
    </lineage>
</organism>
<evidence type="ECO:0000313" key="3">
    <source>
        <dbReference type="Proteomes" id="UP000011668"/>
    </source>
</evidence>
<reference evidence="2 3" key="1">
    <citation type="journal article" date="2013" name="Nat. Commun.">
        <title>The evolution and pathogenic mechanisms of the rice sheath blight pathogen.</title>
        <authorList>
            <person name="Zheng A."/>
            <person name="Lin R."/>
            <person name="Xu L."/>
            <person name="Qin P."/>
            <person name="Tang C."/>
            <person name="Ai P."/>
            <person name="Zhang D."/>
            <person name="Liu Y."/>
            <person name="Sun Z."/>
            <person name="Feng H."/>
            <person name="Wang Y."/>
            <person name="Chen Y."/>
            <person name="Liang X."/>
            <person name="Fu R."/>
            <person name="Li Q."/>
            <person name="Zhang J."/>
            <person name="Yu X."/>
            <person name="Xie Z."/>
            <person name="Ding L."/>
            <person name="Guan P."/>
            <person name="Tang J."/>
            <person name="Liang Y."/>
            <person name="Wang S."/>
            <person name="Deng Q."/>
            <person name="Li S."/>
            <person name="Zhu J."/>
            <person name="Wang L."/>
            <person name="Liu H."/>
            <person name="Li P."/>
        </authorList>
    </citation>
    <scope>NUCLEOTIDE SEQUENCE [LARGE SCALE GENOMIC DNA]</scope>
    <source>
        <strain evidence="3">AG-1 IA</strain>
    </source>
</reference>
<keyword evidence="1" id="KW-0472">Membrane</keyword>
<gene>
    <name evidence="2" type="ORF">AG1IA_04931</name>
</gene>